<organism evidence="1 2">
    <name type="scientific">Stylophora pistillata</name>
    <name type="common">Smooth cauliflower coral</name>
    <dbReference type="NCBI Taxonomy" id="50429"/>
    <lineage>
        <taxon>Eukaryota</taxon>
        <taxon>Metazoa</taxon>
        <taxon>Cnidaria</taxon>
        <taxon>Anthozoa</taxon>
        <taxon>Hexacorallia</taxon>
        <taxon>Scleractinia</taxon>
        <taxon>Astrocoeniina</taxon>
        <taxon>Pocilloporidae</taxon>
        <taxon>Stylophora</taxon>
    </lineage>
</organism>
<evidence type="ECO:0000313" key="2">
    <source>
        <dbReference type="Proteomes" id="UP000225706"/>
    </source>
</evidence>
<gene>
    <name evidence="1" type="ORF">AWC38_SpisGene25632</name>
</gene>
<dbReference type="Proteomes" id="UP000225706">
    <property type="component" value="Unassembled WGS sequence"/>
</dbReference>
<proteinExistence type="predicted"/>
<name>A0A2B4QZ25_STYPI</name>
<sequence>PCETIICAQNVPWTSKTKMCAYYHYPFFKDAPLKMKLSRKEVLNALDRNYRKVIDMFAYIPGSNEVLIEDQKIITLHGKGSKKLAVDTCLSAESLLKKDTRSGFDLTTTAGRLVGKPVFTLGTEMIKGHPGSAHLTITLPLKEAHMTRGKGLSQLDAFQSMLDSLDQRKPLALDSMVKQIAVTPPFKKSHFSTLFASIVHVQAAEEEKKQALPNCPSHVVGEAFKRINQEGLDLDMETFVKIDPRKVAIILSKYMDEAYSQESIQKAYLEIFAVDKAGINADVDFEEAIRPPIYSPEQFNYVVQRFGALDQTGQIDIFTLGQMDVEERIALLKPLLKHDELIKLLDLSEEALTKISQDLDELLWNGY</sequence>
<dbReference type="AlphaFoldDB" id="A0A2B4QZ25"/>
<keyword evidence="2" id="KW-1185">Reference proteome</keyword>
<comment type="caution">
    <text evidence="1">The sequence shown here is derived from an EMBL/GenBank/DDBJ whole genome shotgun (WGS) entry which is preliminary data.</text>
</comment>
<evidence type="ECO:0000313" key="1">
    <source>
        <dbReference type="EMBL" id="PFX09819.1"/>
    </source>
</evidence>
<feature type="non-terminal residue" evidence="1">
    <location>
        <position position="1"/>
    </location>
</feature>
<dbReference type="EMBL" id="LSMT01004750">
    <property type="protein sequence ID" value="PFX09819.1"/>
    <property type="molecule type" value="Genomic_DNA"/>
</dbReference>
<protein>
    <submittedName>
        <fullName evidence="1">Uncharacterized protein</fullName>
    </submittedName>
</protein>
<accession>A0A2B4QZ25</accession>
<reference evidence="2" key="1">
    <citation type="journal article" date="2017" name="bioRxiv">
        <title>Comparative analysis of the genomes of Stylophora pistillata and Acropora digitifera provides evidence for extensive differences between species of corals.</title>
        <authorList>
            <person name="Voolstra C.R."/>
            <person name="Li Y."/>
            <person name="Liew Y.J."/>
            <person name="Baumgarten S."/>
            <person name="Zoccola D."/>
            <person name="Flot J.-F."/>
            <person name="Tambutte S."/>
            <person name="Allemand D."/>
            <person name="Aranda M."/>
        </authorList>
    </citation>
    <scope>NUCLEOTIDE SEQUENCE [LARGE SCALE GENOMIC DNA]</scope>
</reference>